<feature type="region of interest" description="Disordered" evidence="1">
    <location>
        <begin position="1"/>
        <end position="40"/>
    </location>
</feature>
<evidence type="ECO:0000256" key="1">
    <source>
        <dbReference type="SAM" id="MobiDB-lite"/>
    </source>
</evidence>
<accession>A0A2I1D8M0</accession>
<feature type="compositionally biased region" description="Low complexity" evidence="1">
    <location>
        <begin position="1"/>
        <end position="16"/>
    </location>
</feature>
<dbReference type="Pfam" id="PF16015">
    <property type="entry name" value="Promethin"/>
    <property type="match status" value="1"/>
</dbReference>
<dbReference type="AlphaFoldDB" id="A0A2I1D8M0"/>
<dbReference type="OrthoDB" id="4474044at2759"/>
<sequence length="146" mass="15687">MAIELDNSSTTTTPDHSNSHSHNDDNNTTPNHNNNNDPPSLLTAAQTILTTHFLPPQSQSTLLTTILAHPYWTTFLLAQFLCSAIPIALFLLGAVVAASVAVAAFTCLAGLVLIPVLVGTTVLGVGVWGSRWMSSVVLVWLRRRGW</sequence>
<dbReference type="Proteomes" id="UP000234254">
    <property type="component" value="Unassembled WGS sequence"/>
</dbReference>
<organism evidence="2 3">
    <name type="scientific">Aspergillus campestris (strain IBT 28561)</name>
    <dbReference type="NCBI Taxonomy" id="1392248"/>
    <lineage>
        <taxon>Eukaryota</taxon>
        <taxon>Fungi</taxon>
        <taxon>Dikarya</taxon>
        <taxon>Ascomycota</taxon>
        <taxon>Pezizomycotina</taxon>
        <taxon>Eurotiomycetes</taxon>
        <taxon>Eurotiomycetidae</taxon>
        <taxon>Eurotiales</taxon>
        <taxon>Aspergillaceae</taxon>
        <taxon>Aspergillus</taxon>
        <taxon>Aspergillus subgen. Circumdati</taxon>
    </lineage>
</organism>
<reference evidence="2" key="1">
    <citation type="submission" date="2016-12" db="EMBL/GenBank/DDBJ databases">
        <title>The genomes of Aspergillus section Nigri reveals drivers in fungal speciation.</title>
        <authorList>
            <consortium name="DOE Joint Genome Institute"/>
            <person name="Vesth T.C."/>
            <person name="Nybo J."/>
            <person name="Theobald S."/>
            <person name="Brandl J."/>
            <person name="Frisvad J.C."/>
            <person name="Nielsen K.F."/>
            <person name="Lyhne E.K."/>
            <person name="Kogle M.E."/>
            <person name="Kuo A."/>
            <person name="Riley R."/>
            <person name="Clum A."/>
            <person name="Nolan M."/>
            <person name="Lipzen A."/>
            <person name="Salamov A."/>
            <person name="Henrissat B."/>
            <person name="Wiebenga A."/>
            <person name="De vries R.P."/>
            <person name="Grigoriev I.V."/>
            <person name="Mortensen U.H."/>
            <person name="Andersen M.R."/>
            <person name="Baker S.E."/>
        </authorList>
    </citation>
    <scope>NUCLEOTIDE SEQUENCE</scope>
    <source>
        <strain evidence="2">IBT 28561</strain>
    </source>
</reference>
<protein>
    <submittedName>
        <fullName evidence="2">Uncharacterized protein</fullName>
    </submittedName>
</protein>
<evidence type="ECO:0000313" key="2">
    <source>
        <dbReference type="EMBL" id="PKY06231.1"/>
    </source>
</evidence>
<comment type="caution">
    <text evidence="2">The sequence shown here is derived from an EMBL/GenBank/DDBJ whole genome shotgun (WGS) entry which is preliminary data.</text>
</comment>
<proteinExistence type="predicted"/>
<name>A0A2I1D8M0_ASPC2</name>
<dbReference type="EMBL" id="MSFM01000003">
    <property type="protein sequence ID" value="PKY06231.1"/>
    <property type="molecule type" value="Genomic_DNA"/>
</dbReference>
<feature type="compositionally biased region" description="Low complexity" evidence="1">
    <location>
        <begin position="26"/>
        <end position="40"/>
    </location>
</feature>
<dbReference type="VEuPathDB" id="FungiDB:P168DRAFT_302608"/>
<gene>
    <name evidence="2" type="ORF">P168DRAFT_302608</name>
</gene>
<evidence type="ECO:0000313" key="3">
    <source>
        <dbReference type="Proteomes" id="UP000234254"/>
    </source>
</evidence>
<dbReference type="RefSeq" id="XP_024694825.1">
    <property type="nucleotide sequence ID" value="XM_024838678.1"/>
</dbReference>
<keyword evidence="3" id="KW-1185">Reference proteome</keyword>
<dbReference type="GeneID" id="36546202"/>